<dbReference type="EMBL" id="JAPNUD010000003">
    <property type="protein sequence ID" value="MDA0639344.1"/>
    <property type="molecule type" value="Genomic_DNA"/>
</dbReference>
<proteinExistence type="predicted"/>
<comment type="caution">
    <text evidence="4">The sequence shown here is derived from an EMBL/GenBank/DDBJ whole genome shotgun (WGS) entry which is preliminary data.</text>
</comment>
<feature type="signal peptide" evidence="2">
    <location>
        <begin position="1"/>
        <end position="21"/>
    </location>
</feature>
<evidence type="ECO:0000313" key="5">
    <source>
        <dbReference type="Proteomes" id="UP001212498"/>
    </source>
</evidence>
<dbReference type="Pfam" id="PF12697">
    <property type="entry name" value="Abhydrolase_6"/>
    <property type="match status" value="1"/>
</dbReference>
<protein>
    <submittedName>
        <fullName evidence="4">Alpha/beta hydrolase</fullName>
    </submittedName>
</protein>
<gene>
    <name evidence="4" type="ORF">OUY24_01780</name>
</gene>
<accession>A0ABT4SQC0</accession>
<dbReference type="RefSeq" id="WP_271274882.1">
    <property type="nucleotide sequence ID" value="NZ_BAABFD010000001.1"/>
</dbReference>
<evidence type="ECO:0000256" key="2">
    <source>
        <dbReference type="SAM" id="SignalP"/>
    </source>
</evidence>
<dbReference type="GO" id="GO:0016787">
    <property type="term" value="F:hydrolase activity"/>
    <property type="evidence" value="ECO:0007669"/>
    <property type="project" value="UniProtKB-KW"/>
</dbReference>
<evidence type="ECO:0000256" key="1">
    <source>
        <dbReference type="ARBA" id="ARBA00022801"/>
    </source>
</evidence>
<dbReference type="InterPro" id="IPR050266">
    <property type="entry name" value="AB_hydrolase_sf"/>
</dbReference>
<keyword evidence="2" id="KW-0732">Signal</keyword>
<dbReference type="SUPFAM" id="SSF53474">
    <property type="entry name" value="alpha/beta-Hydrolases"/>
    <property type="match status" value="1"/>
</dbReference>
<sequence>MLHRILLAATAAGLLAGLVTAAPAGADTSTPTARCRDVTVPVSIAAGQPRSYHIWGRLCTPAGRAASTVQVLIHGLNYSHVYWDFPFRAHRYSYVKRANQTGYATFNLDRIGVGRSSHPASKEVTLQSNALTIAQVVAALRTGKVGPRAFADVVLVGHSFGSEVAKFAASRFQAADALILTGNAHRVSPSGAELAGRYGQPVSEVPRLAAQVPPGDDGYVTVKDEQRPAVMYYVPGADPQVIARDSAGKETNTMSEIFSLGDAGAPGVTEAIRVPVLFVVGNRDRLVCAADANDCTSPAALAADERPLYPAAPRVDAVVLDDVGHAINLHRRAPAAYANVLNWLDRSM</sequence>
<reference evidence="4 5" key="1">
    <citation type="submission" date="2022-11" db="EMBL/GenBank/DDBJ databases">
        <title>Nonomuraea corallina sp. nov., a new species of the genus Nonomuraea isolated from sea side sediment in Thai sea.</title>
        <authorList>
            <person name="Ngamcharungchit C."/>
            <person name="Matsumoto A."/>
            <person name="Suriyachadkun C."/>
            <person name="Panbangred W."/>
            <person name="Inahashi Y."/>
            <person name="Intra B."/>
        </authorList>
    </citation>
    <scope>NUCLEOTIDE SEQUENCE [LARGE SCALE GENOMIC DNA]</scope>
    <source>
        <strain evidence="4 5">DSM 43553</strain>
    </source>
</reference>
<dbReference type="PANTHER" id="PTHR43798:SF31">
    <property type="entry name" value="AB HYDROLASE SUPERFAMILY PROTEIN YCLE"/>
    <property type="match status" value="1"/>
</dbReference>
<dbReference type="PANTHER" id="PTHR43798">
    <property type="entry name" value="MONOACYLGLYCEROL LIPASE"/>
    <property type="match status" value="1"/>
</dbReference>
<dbReference type="Proteomes" id="UP001212498">
    <property type="component" value="Unassembled WGS sequence"/>
</dbReference>
<evidence type="ECO:0000259" key="3">
    <source>
        <dbReference type="Pfam" id="PF12697"/>
    </source>
</evidence>
<keyword evidence="1 4" id="KW-0378">Hydrolase</keyword>
<feature type="domain" description="AB hydrolase-1" evidence="3">
    <location>
        <begin position="71"/>
        <end position="338"/>
    </location>
</feature>
<feature type="chain" id="PRO_5045840181" evidence="2">
    <location>
        <begin position="22"/>
        <end position="348"/>
    </location>
</feature>
<keyword evidence="5" id="KW-1185">Reference proteome</keyword>
<name>A0ABT4SQC0_9ACTN</name>
<evidence type="ECO:0000313" key="4">
    <source>
        <dbReference type="EMBL" id="MDA0639344.1"/>
    </source>
</evidence>
<dbReference type="Gene3D" id="3.40.50.1820">
    <property type="entry name" value="alpha/beta hydrolase"/>
    <property type="match status" value="1"/>
</dbReference>
<dbReference type="InterPro" id="IPR029058">
    <property type="entry name" value="AB_hydrolase_fold"/>
</dbReference>
<dbReference type="InterPro" id="IPR000073">
    <property type="entry name" value="AB_hydrolase_1"/>
</dbReference>
<organism evidence="4 5">
    <name type="scientific">Nonomuraea ferruginea</name>
    <dbReference type="NCBI Taxonomy" id="46174"/>
    <lineage>
        <taxon>Bacteria</taxon>
        <taxon>Bacillati</taxon>
        <taxon>Actinomycetota</taxon>
        <taxon>Actinomycetes</taxon>
        <taxon>Streptosporangiales</taxon>
        <taxon>Streptosporangiaceae</taxon>
        <taxon>Nonomuraea</taxon>
    </lineage>
</organism>